<gene>
    <name evidence="1" type="ORF">SDC9_99504</name>
</gene>
<protein>
    <recommendedName>
        <fullName evidence="2">Antibiotic biosynthesis monooxygenase</fullName>
    </recommendedName>
</protein>
<dbReference type="AlphaFoldDB" id="A0A645AHQ4"/>
<proteinExistence type="predicted"/>
<sequence length="47" mass="5458">MKKSFSEVKLFQVKPDKSDEFETLIANIANEQKQKSTGHLFVKFLNN</sequence>
<name>A0A645AHQ4_9ZZZZ</name>
<accession>A0A645AHQ4</accession>
<evidence type="ECO:0008006" key="2">
    <source>
        <dbReference type="Google" id="ProtNLM"/>
    </source>
</evidence>
<dbReference type="EMBL" id="VSSQ01014007">
    <property type="protein sequence ID" value="MPM52742.1"/>
    <property type="molecule type" value="Genomic_DNA"/>
</dbReference>
<evidence type="ECO:0000313" key="1">
    <source>
        <dbReference type="EMBL" id="MPM52742.1"/>
    </source>
</evidence>
<reference evidence="1" key="1">
    <citation type="submission" date="2019-08" db="EMBL/GenBank/DDBJ databases">
        <authorList>
            <person name="Kucharzyk K."/>
            <person name="Murdoch R.W."/>
            <person name="Higgins S."/>
            <person name="Loffler F."/>
        </authorList>
    </citation>
    <scope>NUCLEOTIDE SEQUENCE</scope>
</reference>
<organism evidence="1">
    <name type="scientific">bioreactor metagenome</name>
    <dbReference type="NCBI Taxonomy" id="1076179"/>
    <lineage>
        <taxon>unclassified sequences</taxon>
        <taxon>metagenomes</taxon>
        <taxon>ecological metagenomes</taxon>
    </lineage>
</organism>
<comment type="caution">
    <text evidence="1">The sequence shown here is derived from an EMBL/GenBank/DDBJ whole genome shotgun (WGS) entry which is preliminary data.</text>
</comment>